<dbReference type="eggNOG" id="COG0241">
    <property type="taxonomic scope" value="Bacteria"/>
</dbReference>
<evidence type="ECO:0000313" key="14">
    <source>
        <dbReference type="Proteomes" id="UP000003416"/>
    </source>
</evidence>
<dbReference type="CDD" id="cd07914">
    <property type="entry name" value="IGPD"/>
    <property type="match status" value="1"/>
</dbReference>
<dbReference type="AlphaFoldDB" id="F3PPZ9"/>
<dbReference type="InterPro" id="IPR006549">
    <property type="entry name" value="HAD-SF_hydro_IIIA"/>
</dbReference>
<proteinExistence type="inferred from homology"/>
<feature type="active site" description="Nucleophile" evidence="12">
    <location>
        <position position="12"/>
    </location>
</feature>
<dbReference type="eggNOG" id="COG0131">
    <property type="taxonomic scope" value="Bacteria"/>
</dbReference>
<evidence type="ECO:0000256" key="12">
    <source>
        <dbReference type="HAMAP-Rule" id="MF_01022"/>
    </source>
</evidence>
<evidence type="ECO:0000256" key="4">
    <source>
        <dbReference type="ARBA" id="ARBA00022605"/>
    </source>
</evidence>
<comment type="subcellular location">
    <subcellularLocation>
        <location evidence="12">Cytoplasm</location>
    </subcellularLocation>
</comment>
<dbReference type="FunFam" id="3.30.230.40:FF:000003">
    <property type="entry name" value="Imidazoleglycerol-phosphate dehydratase HisB"/>
    <property type="match status" value="1"/>
</dbReference>
<dbReference type="InterPro" id="IPR038494">
    <property type="entry name" value="IGPD_sf"/>
</dbReference>
<comment type="catalytic activity">
    <reaction evidence="11 12">
        <text>L-histidinol phosphate + H2O = L-histidinol + phosphate</text>
        <dbReference type="Rhea" id="RHEA:14465"/>
        <dbReference type="ChEBI" id="CHEBI:15377"/>
        <dbReference type="ChEBI" id="CHEBI:43474"/>
        <dbReference type="ChEBI" id="CHEBI:57699"/>
        <dbReference type="ChEBI" id="CHEBI:57980"/>
        <dbReference type="EC" id="3.1.3.15"/>
    </reaction>
</comment>
<evidence type="ECO:0000256" key="5">
    <source>
        <dbReference type="ARBA" id="ARBA00022723"/>
    </source>
</evidence>
<evidence type="ECO:0000256" key="3">
    <source>
        <dbReference type="ARBA" id="ARBA00022490"/>
    </source>
</evidence>
<dbReference type="InterPro" id="IPR020566">
    <property type="entry name" value="His_synth_bifunc_HisB"/>
</dbReference>
<dbReference type="PROSITE" id="PS00955">
    <property type="entry name" value="IGP_DEHYDRATASE_2"/>
    <property type="match status" value="1"/>
</dbReference>
<comment type="similarity">
    <text evidence="12">In the C-terminal section; belongs to the imidazoleglycerol-phosphate dehydratase family.</text>
</comment>
<name>F3PPZ9_9BACE</name>
<dbReference type="EC" id="3.1.3.15" evidence="12"/>
<protein>
    <recommendedName>
        <fullName evidence="12">Histidine biosynthesis bifunctional protein HisB</fullName>
    </recommendedName>
    <domain>
        <recommendedName>
            <fullName evidence="12">Histidinol-phosphatase</fullName>
            <ecNumber evidence="12">3.1.3.15</ecNumber>
        </recommendedName>
    </domain>
    <domain>
        <recommendedName>
            <fullName evidence="12">Imidazoleglycerol-phosphate dehydratase</fullName>
            <shortName evidence="12">IGPD</shortName>
            <ecNumber evidence="12">4.2.1.19</ecNumber>
        </recommendedName>
    </domain>
</protein>
<feature type="binding site" evidence="12">
    <location>
        <position position="14"/>
    </location>
    <ligand>
        <name>Mg(2+)</name>
        <dbReference type="ChEBI" id="CHEBI:18420"/>
    </ligand>
</feature>
<dbReference type="NCBIfam" id="TIGR01656">
    <property type="entry name" value="Histidinol-ppas"/>
    <property type="match status" value="1"/>
</dbReference>
<dbReference type="STRING" id="763034.HMPREF9446_00791"/>
<feature type="binding site" evidence="12">
    <location>
        <position position="134"/>
    </location>
    <ligand>
        <name>Mg(2+)</name>
        <dbReference type="ChEBI" id="CHEBI:18420"/>
    </ligand>
</feature>
<dbReference type="Gene3D" id="3.40.50.1000">
    <property type="entry name" value="HAD superfamily/HAD-like"/>
    <property type="match status" value="1"/>
</dbReference>
<evidence type="ECO:0000256" key="2">
    <source>
        <dbReference type="ARBA" id="ARBA00005047"/>
    </source>
</evidence>
<dbReference type="NCBIfam" id="NF002111">
    <property type="entry name" value="PRK00951.2-1"/>
    <property type="match status" value="1"/>
</dbReference>
<dbReference type="EC" id="4.2.1.19" evidence="12"/>
<dbReference type="InterPro" id="IPR036412">
    <property type="entry name" value="HAD-like_sf"/>
</dbReference>
<keyword evidence="7 12" id="KW-0460">Magnesium</keyword>
<gene>
    <name evidence="12" type="primary">hisB</name>
    <name evidence="13" type="ORF">HMPREF9446_00791</name>
</gene>
<feature type="region of interest" description="Imidazoleglycerol-phosphate dehydratase" evidence="12">
    <location>
        <begin position="196"/>
        <end position="386"/>
    </location>
</feature>
<dbReference type="GO" id="GO:0004424">
    <property type="term" value="F:imidazoleglycerol-phosphate dehydratase activity"/>
    <property type="evidence" value="ECO:0007669"/>
    <property type="project" value="UniProtKB-UniRule"/>
</dbReference>
<dbReference type="UniPathway" id="UPA00031">
    <property type="reaction ID" value="UER00011"/>
</dbReference>
<dbReference type="InterPro" id="IPR023214">
    <property type="entry name" value="HAD_sf"/>
</dbReference>
<evidence type="ECO:0000256" key="8">
    <source>
        <dbReference type="ARBA" id="ARBA00023102"/>
    </source>
</evidence>
<evidence type="ECO:0000256" key="10">
    <source>
        <dbReference type="ARBA" id="ARBA00023268"/>
    </source>
</evidence>
<evidence type="ECO:0000256" key="9">
    <source>
        <dbReference type="ARBA" id="ARBA00023239"/>
    </source>
</evidence>
<keyword evidence="8 12" id="KW-0368">Histidine biosynthesis</keyword>
<keyword evidence="9 12" id="KW-0456">Lyase</keyword>
<dbReference type="FunFam" id="3.30.230.40:FF:000001">
    <property type="entry name" value="Imidazoleglycerol-phosphate dehydratase HisB"/>
    <property type="match status" value="1"/>
</dbReference>
<comment type="caution">
    <text evidence="12">Lacks conserved residue(s) required for the propagation of feature annotation.</text>
</comment>
<organism evidence="13 14">
    <name type="scientific">Bacteroides fluxus YIT 12057</name>
    <dbReference type="NCBI Taxonomy" id="763034"/>
    <lineage>
        <taxon>Bacteria</taxon>
        <taxon>Pseudomonadati</taxon>
        <taxon>Bacteroidota</taxon>
        <taxon>Bacteroidia</taxon>
        <taxon>Bacteroidales</taxon>
        <taxon>Bacteroidaceae</taxon>
        <taxon>Bacteroides</taxon>
    </lineage>
</organism>
<evidence type="ECO:0000256" key="1">
    <source>
        <dbReference type="ARBA" id="ARBA00001946"/>
    </source>
</evidence>
<dbReference type="GO" id="GO:0000105">
    <property type="term" value="P:L-histidine biosynthetic process"/>
    <property type="evidence" value="ECO:0007669"/>
    <property type="project" value="UniProtKB-UniRule"/>
</dbReference>
<comment type="caution">
    <text evidence="13">The sequence shown here is derived from an EMBL/GenBank/DDBJ whole genome shotgun (WGS) entry which is preliminary data.</text>
</comment>
<dbReference type="PROSITE" id="PS00954">
    <property type="entry name" value="IGP_DEHYDRATASE_1"/>
    <property type="match status" value="1"/>
</dbReference>
<dbReference type="InterPro" id="IPR005954">
    <property type="entry name" value="HisB_N"/>
</dbReference>
<comment type="pathway">
    <text evidence="12">Amino-acid biosynthesis; L-histidine biosynthesis; L-histidine from 5-phospho-alpha-D-ribose 1-diphosphate: step 8/9.</text>
</comment>
<comment type="cofactor">
    <cofactor evidence="1 12">
        <name>Mg(2+)</name>
        <dbReference type="ChEBI" id="CHEBI:18420"/>
    </cofactor>
</comment>
<dbReference type="HOGENOM" id="CLU_044308_0_0_10"/>
<dbReference type="SUPFAM" id="SSF56784">
    <property type="entry name" value="HAD-like"/>
    <property type="match status" value="1"/>
</dbReference>
<keyword evidence="10 12" id="KW-0511">Multifunctional enzyme</keyword>
<feature type="region of interest" description="Histidinol-phosphatase" evidence="12">
    <location>
        <begin position="1"/>
        <end position="195"/>
    </location>
</feature>
<keyword evidence="6 12" id="KW-0378">Hydrolase</keyword>
<dbReference type="NCBIfam" id="TIGR01261">
    <property type="entry name" value="hisB_Nterm"/>
    <property type="match status" value="1"/>
</dbReference>
<comment type="pathway">
    <text evidence="2 12">Amino-acid biosynthesis; L-histidine biosynthesis; L-histidine from 5-phospho-alpha-D-ribose 1-diphosphate: step 6/9.</text>
</comment>
<dbReference type="NCBIfam" id="TIGR01662">
    <property type="entry name" value="HAD-SF-IIIA"/>
    <property type="match status" value="1"/>
</dbReference>
<dbReference type="NCBIfam" id="NF003937">
    <property type="entry name" value="PRK05446.1"/>
    <property type="match status" value="1"/>
</dbReference>
<accession>F3PPZ9</accession>
<dbReference type="InterPro" id="IPR006543">
    <property type="entry name" value="Histidinol-phos"/>
</dbReference>
<dbReference type="Proteomes" id="UP000003416">
    <property type="component" value="Unassembled WGS sequence"/>
</dbReference>
<keyword evidence="14" id="KW-1185">Reference proteome</keyword>
<dbReference type="HAMAP" id="MF_01022">
    <property type="entry name" value="Bifunc_HisB"/>
    <property type="match status" value="1"/>
</dbReference>
<keyword evidence="4 12" id="KW-0028">Amino-acid biosynthesis</keyword>
<dbReference type="HAMAP" id="MF_00076">
    <property type="entry name" value="HisB"/>
    <property type="match status" value="1"/>
</dbReference>
<keyword evidence="3 12" id="KW-0963">Cytoplasm</keyword>
<dbReference type="InterPro" id="IPR020565">
    <property type="entry name" value="ImidazoleglycerP_deHydtase_CS"/>
</dbReference>
<evidence type="ECO:0000256" key="11">
    <source>
        <dbReference type="ARBA" id="ARBA00049158"/>
    </source>
</evidence>
<dbReference type="PANTHER" id="PTHR23133">
    <property type="entry name" value="IMIDAZOLEGLYCEROL-PHOSPHATE DEHYDRATASE HIS7"/>
    <property type="match status" value="1"/>
</dbReference>
<reference evidence="13 14" key="1">
    <citation type="submission" date="2011-02" db="EMBL/GenBank/DDBJ databases">
        <authorList>
            <person name="Weinstock G."/>
            <person name="Sodergren E."/>
            <person name="Clifton S."/>
            <person name="Fulton L."/>
            <person name="Fulton B."/>
            <person name="Courtney L."/>
            <person name="Fronick C."/>
            <person name="Harrison M."/>
            <person name="Strong C."/>
            <person name="Farmer C."/>
            <person name="Delahaunty K."/>
            <person name="Markovic C."/>
            <person name="Hall O."/>
            <person name="Minx P."/>
            <person name="Tomlinson C."/>
            <person name="Mitreva M."/>
            <person name="Hou S."/>
            <person name="Chen J."/>
            <person name="Wollam A."/>
            <person name="Pepin K.H."/>
            <person name="Johnson M."/>
            <person name="Bhonagiri V."/>
            <person name="Zhang X."/>
            <person name="Suruliraj S."/>
            <person name="Warren W."/>
            <person name="Chinwalla A."/>
            <person name="Mardis E.R."/>
            <person name="Wilson R.K."/>
        </authorList>
    </citation>
    <scope>NUCLEOTIDE SEQUENCE [LARGE SCALE GENOMIC DNA]</scope>
    <source>
        <strain evidence="13 14">YIT 12057</strain>
    </source>
</reference>
<dbReference type="GO" id="GO:0005737">
    <property type="term" value="C:cytoplasm"/>
    <property type="evidence" value="ECO:0007669"/>
    <property type="project" value="UniProtKB-SubCell"/>
</dbReference>
<feature type="binding site" evidence="12">
    <location>
        <position position="12"/>
    </location>
    <ligand>
        <name>Mg(2+)</name>
        <dbReference type="ChEBI" id="CHEBI:18420"/>
    </ligand>
</feature>
<dbReference type="GO" id="GO:0004401">
    <property type="term" value="F:histidinol-phosphatase activity"/>
    <property type="evidence" value="ECO:0007669"/>
    <property type="project" value="UniProtKB-UniRule"/>
</dbReference>
<dbReference type="InterPro" id="IPR000807">
    <property type="entry name" value="ImidazoleglycerolP_deHydtase"/>
</dbReference>
<dbReference type="EMBL" id="AFBN01000013">
    <property type="protein sequence ID" value="EGF59041.1"/>
    <property type="molecule type" value="Genomic_DNA"/>
</dbReference>
<dbReference type="PANTHER" id="PTHR23133:SF2">
    <property type="entry name" value="IMIDAZOLEGLYCEROL-PHOSPHATE DEHYDRATASE"/>
    <property type="match status" value="1"/>
</dbReference>
<keyword evidence="5 12" id="KW-0479">Metal-binding</keyword>
<feature type="active site" description="Proton donor" evidence="12">
    <location>
        <position position="14"/>
    </location>
</feature>
<dbReference type="Pfam" id="PF00475">
    <property type="entry name" value="IGPD"/>
    <property type="match status" value="1"/>
</dbReference>
<dbReference type="SUPFAM" id="SSF54211">
    <property type="entry name" value="Ribosomal protein S5 domain 2-like"/>
    <property type="match status" value="2"/>
</dbReference>
<dbReference type="Pfam" id="PF13242">
    <property type="entry name" value="Hydrolase_like"/>
    <property type="match status" value="1"/>
</dbReference>
<dbReference type="Gene3D" id="3.30.230.40">
    <property type="entry name" value="Imidazole glycerol phosphate dehydratase, domain 1"/>
    <property type="match status" value="2"/>
</dbReference>
<dbReference type="GO" id="GO:0046872">
    <property type="term" value="F:metal ion binding"/>
    <property type="evidence" value="ECO:0007669"/>
    <property type="project" value="UniProtKB-KW"/>
</dbReference>
<evidence type="ECO:0000256" key="7">
    <source>
        <dbReference type="ARBA" id="ARBA00022842"/>
    </source>
</evidence>
<comment type="catalytic activity">
    <reaction evidence="12">
        <text>D-erythro-1-(imidazol-4-yl)glycerol 3-phosphate = 3-(imidazol-4-yl)-2-oxopropyl phosphate + H2O</text>
        <dbReference type="Rhea" id="RHEA:11040"/>
        <dbReference type="ChEBI" id="CHEBI:15377"/>
        <dbReference type="ChEBI" id="CHEBI:57766"/>
        <dbReference type="ChEBI" id="CHEBI:58278"/>
        <dbReference type="EC" id="4.2.1.19"/>
    </reaction>
</comment>
<sequence length="386" mass="43539">MEKFMKKLLFIDRDGTLVIEPPVDYQLDALEKLEFYPKVMRNLGFIRSKLDFEFVMVTNQDGLGTASFPEETFWPAHNLMMKTLEGEGITFDEVCIDRSMPEDLAPTRKPRTGMLTKYLDNPDYDLANSFVIGDRPTDVELAKNLGCRAILLQDDTACLKPKAEGGEAACEGLESVCMLATKDWDKIAEFLFAGERKAEIRRTTKETDIYVAVNLDGNGACDIHTGLGFFDHMLEQIGKHGGLDLTVRVKGDLEVDEHHTIEDTALALGECLYRALGSKRGIERYGYALPMDDCLCQVCLDFGGRPWLVWDAGFKREKIGEMPTEMFLHFFKSLSDAARMNLNIKAEGQNEHHKIEGIFKALARALKMAVKRDIYHYELPSSKGVL</sequence>
<evidence type="ECO:0000313" key="13">
    <source>
        <dbReference type="EMBL" id="EGF59041.1"/>
    </source>
</evidence>
<dbReference type="InterPro" id="IPR020568">
    <property type="entry name" value="Ribosomal_Su5_D2-typ_SF"/>
</dbReference>
<comment type="similarity">
    <text evidence="12">In the N-terminal section; belongs to the histidinol-phosphatase family.</text>
</comment>
<evidence type="ECO:0000256" key="6">
    <source>
        <dbReference type="ARBA" id="ARBA00022801"/>
    </source>
</evidence>